<gene>
    <name evidence="1" type="ORF">PZ740_12365</name>
</gene>
<keyword evidence="2" id="KW-1185">Reference proteome</keyword>
<evidence type="ECO:0000313" key="1">
    <source>
        <dbReference type="EMBL" id="MDF1587172.1"/>
    </source>
</evidence>
<evidence type="ECO:0000313" key="2">
    <source>
        <dbReference type="Proteomes" id="UP001301140"/>
    </source>
</evidence>
<dbReference type="RefSeq" id="WP_327789592.1">
    <property type="nucleotide sequence ID" value="NZ_JARGEQ010000126.1"/>
</dbReference>
<dbReference type="AlphaFoldDB" id="A0AAP3XSE5"/>
<proteinExistence type="predicted"/>
<protein>
    <submittedName>
        <fullName evidence="1">Nucleotidyltransferase family protein</fullName>
    </submittedName>
</protein>
<comment type="caution">
    <text evidence="1">The sequence shown here is derived from an EMBL/GenBank/DDBJ whole genome shotgun (WGS) entry which is preliminary data.</text>
</comment>
<name>A0AAP3XSE5_9PROT</name>
<dbReference type="Pfam" id="PF14907">
    <property type="entry name" value="NTP_transf_5"/>
    <property type="match status" value="1"/>
</dbReference>
<dbReference type="Proteomes" id="UP001301140">
    <property type="component" value="Unassembled WGS sequence"/>
</dbReference>
<organism evidence="1 2">
    <name type="scientific">Marinimicrococcus flavescens</name>
    <dbReference type="NCBI Taxonomy" id="3031815"/>
    <lineage>
        <taxon>Bacteria</taxon>
        <taxon>Pseudomonadati</taxon>
        <taxon>Pseudomonadota</taxon>
        <taxon>Alphaproteobacteria</taxon>
        <taxon>Geminicoccales</taxon>
        <taxon>Geminicoccaceae</taxon>
        <taxon>Marinimicrococcus</taxon>
    </lineage>
</organism>
<dbReference type="EMBL" id="JARGEQ010000126">
    <property type="protein sequence ID" value="MDF1587172.1"/>
    <property type="molecule type" value="Genomic_DNA"/>
</dbReference>
<dbReference type="InterPro" id="IPR039498">
    <property type="entry name" value="NTP_transf_5"/>
</dbReference>
<reference evidence="1 2" key="1">
    <citation type="submission" date="2023-03" db="EMBL/GenBank/DDBJ databases">
        <title>YIM 152171 draft genome.</title>
        <authorList>
            <person name="Yang Z."/>
        </authorList>
    </citation>
    <scope>NUCLEOTIDE SEQUENCE [LARGE SCALE GENOMIC DNA]</scope>
    <source>
        <strain evidence="1 2">YIM 152171</strain>
    </source>
</reference>
<sequence>MEGAGRDLANPPALFLVAGLLGEAGRGGGSLPVAVDWHEMITLAGDHLVLPAMAARLLEPDLARSLPPDIAGLAEAVVLLAAERDRAARAQLEELVAALNAAGIVPLLLKGAAYMAEGLHEASAPRLASDLDLLIGPDRIDEAAACLRRIGYGALEPGDGAGHHHLPALLRDGAPLAVELHRAPVAARCRRLLGTAGLRRDARAVRTGSGSRFLVPSPTHLALHSIVHAQLPHGLYWRGEIFLRDALDLLLLERRFGQAIDWAAIGRRMRRHGMGGALWFHAATAHALLGGPTPPVRPTWLGRRARRLWRRRLDDEVRRDRLLEAVELATSAPSALATPRGRAWLCRRLAGLLRRWPAAPREPAIPGGAPSPP</sequence>
<accession>A0AAP3XSE5</accession>